<gene>
    <name evidence="1" type="ORF">HNP25_000691</name>
</gene>
<reference evidence="1 2" key="1">
    <citation type="submission" date="2020-08" db="EMBL/GenBank/DDBJ databases">
        <title>Functional genomics of gut bacteria from endangered species of beetles.</title>
        <authorList>
            <person name="Carlos-Shanley C."/>
        </authorList>
    </citation>
    <scope>NUCLEOTIDE SEQUENCE [LARGE SCALE GENOMIC DNA]</scope>
    <source>
        <strain evidence="1 2">S00070</strain>
    </source>
</reference>
<keyword evidence="2" id="KW-1185">Reference proteome</keyword>
<name>A0A841EFH6_9BACT</name>
<evidence type="ECO:0000313" key="1">
    <source>
        <dbReference type="EMBL" id="MBB6002042.1"/>
    </source>
</evidence>
<sequence>MNRKNILAIASIALLATACDYQKNNNIKQADLREGDQYVYGVHPDSAAAQTKNKYTAKPENEVRANKIREKLFNDSTNAQGN</sequence>
<organism evidence="1 2">
    <name type="scientific">Arcicella rosea</name>
    <dbReference type="NCBI Taxonomy" id="502909"/>
    <lineage>
        <taxon>Bacteria</taxon>
        <taxon>Pseudomonadati</taxon>
        <taxon>Bacteroidota</taxon>
        <taxon>Cytophagia</taxon>
        <taxon>Cytophagales</taxon>
        <taxon>Flectobacillaceae</taxon>
        <taxon>Arcicella</taxon>
    </lineage>
</organism>
<dbReference type="Proteomes" id="UP000524404">
    <property type="component" value="Unassembled WGS sequence"/>
</dbReference>
<dbReference type="RefSeq" id="WP_184130302.1">
    <property type="nucleotide sequence ID" value="NZ_JACHKT010000003.1"/>
</dbReference>
<protein>
    <recommendedName>
        <fullName evidence="3">Lipoprotein</fullName>
    </recommendedName>
</protein>
<comment type="caution">
    <text evidence="1">The sequence shown here is derived from an EMBL/GenBank/DDBJ whole genome shotgun (WGS) entry which is preliminary data.</text>
</comment>
<dbReference type="PROSITE" id="PS51257">
    <property type="entry name" value="PROKAR_LIPOPROTEIN"/>
    <property type="match status" value="1"/>
</dbReference>
<dbReference type="EMBL" id="JACHKT010000003">
    <property type="protein sequence ID" value="MBB6002042.1"/>
    <property type="molecule type" value="Genomic_DNA"/>
</dbReference>
<accession>A0A841EFH6</accession>
<evidence type="ECO:0008006" key="3">
    <source>
        <dbReference type="Google" id="ProtNLM"/>
    </source>
</evidence>
<dbReference type="AlphaFoldDB" id="A0A841EFH6"/>
<evidence type="ECO:0000313" key="2">
    <source>
        <dbReference type="Proteomes" id="UP000524404"/>
    </source>
</evidence>
<proteinExistence type="predicted"/>